<dbReference type="InterPro" id="IPR036875">
    <property type="entry name" value="Znf_CCHC_sf"/>
</dbReference>
<keyword evidence="1" id="KW-0862">Zinc</keyword>
<dbReference type="Proteomes" id="UP000504621">
    <property type="component" value="Unplaced"/>
</dbReference>
<feature type="domain" description="CCHC-type" evidence="3">
    <location>
        <begin position="68"/>
        <end position="82"/>
    </location>
</feature>
<gene>
    <name evidence="5" type="primary">LOC110418698</name>
</gene>
<evidence type="ECO:0000313" key="5">
    <source>
        <dbReference type="RefSeq" id="XP_021287174.1"/>
    </source>
</evidence>
<reference evidence="5" key="1">
    <citation type="submission" date="2025-08" db="UniProtKB">
        <authorList>
            <consortium name="RefSeq"/>
        </authorList>
    </citation>
    <scope>IDENTIFICATION</scope>
    <source>
        <tissue evidence="5">Leaf</tissue>
    </source>
</reference>
<accession>A0A6J1AKS8</accession>
<organism evidence="4 5">
    <name type="scientific">Herrania umbratica</name>
    <dbReference type="NCBI Taxonomy" id="108875"/>
    <lineage>
        <taxon>Eukaryota</taxon>
        <taxon>Viridiplantae</taxon>
        <taxon>Streptophyta</taxon>
        <taxon>Embryophyta</taxon>
        <taxon>Tracheophyta</taxon>
        <taxon>Spermatophyta</taxon>
        <taxon>Magnoliopsida</taxon>
        <taxon>eudicotyledons</taxon>
        <taxon>Gunneridae</taxon>
        <taxon>Pentapetalae</taxon>
        <taxon>rosids</taxon>
        <taxon>malvids</taxon>
        <taxon>Malvales</taxon>
        <taxon>Malvaceae</taxon>
        <taxon>Byttnerioideae</taxon>
        <taxon>Herrania</taxon>
    </lineage>
</organism>
<dbReference type="Gene3D" id="4.10.60.10">
    <property type="entry name" value="Zinc finger, CCHC-type"/>
    <property type="match status" value="1"/>
</dbReference>
<evidence type="ECO:0000256" key="1">
    <source>
        <dbReference type="PROSITE-ProRule" id="PRU00047"/>
    </source>
</evidence>
<dbReference type="PROSITE" id="PS50158">
    <property type="entry name" value="ZF_CCHC"/>
    <property type="match status" value="1"/>
</dbReference>
<dbReference type="AlphaFoldDB" id="A0A6J1AKS8"/>
<protein>
    <submittedName>
        <fullName evidence="5">Uncharacterized protein LOC110418698</fullName>
    </submittedName>
</protein>
<evidence type="ECO:0000256" key="2">
    <source>
        <dbReference type="SAM" id="MobiDB-lite"/>
    </source>
</evidence>
<dbReference type="GeneID" id="110418698"/>
<keyword evidence="1" id="KW-0863">Zinc-finger</keyword>
<proteinExistence type="predicted"/>
<dbReference type="GO" id="GO:0003676">
    <property type="term" value="F:nucleic acid binding"/>
    <property type="evidence" value="ECO:0007669"/>
    <property type="project" value="InterPro"/>
</dbReference>
<dbReference type="GO" id="GO:0008270">
    <property type="term" value="F:zinc ion binding"/>
    <property type="evidence" value="ECO:0007669"/>
    <property type="project" value="UniProtKB-KW"/>
</dbReference>
<keyword evidence="1" id="KW-0479">Metal-binding</keyword>
<dbReference type="SMART" id="SM00343">
    <property type="entry name" value="ZnF_C2HC"/>
    <property type="match status" value="1"/>
</dbReference>
<dbReference type="InterPro" id="IPR001878">
    <property type="entry name" value="Znf_CCHC"/>
</dbReference>
<evidence type="ECO:0000313" key="4">
    <source>
        <dbReference type="Proteomes" id="UP000504621"/>
    </source>
</evidence>
<name>A0A6J1AKS8_9ROSI</name>
<keyword evidence="4" id="KW-1185">Reference proteome</keyword>
<sequence length="168" mass="18759">MAKQMGGVSLKGEEEALYASKNRGNFKQRTIGISKKNDDKVKSHQGKRSFRSGGASKNGSNNRRFEGKCYNCGKRGHMAKVCWSSKKSLENNAAISNTKEKSEDDWDAEALFTIEEELAVTVTTSEQIDYVNVWIIDSSCRNHMTGPKADDFLSARKISFTMQSMSEI</sequence>
<dbReference type="OrthoDB" id="1626798at2759"/>
<evidence type="ECO:0000259" key="3">
    <source>
        <dbReference type="PROSITE" id="PS50158"/>
    </source>
</evidence>
<dbReference type="SUPFAM" id="SSF57756">
    <property type="entry name" value="Retrovirus zinc finger-like domains"/>
    <property type="match status" value="1"/>
</dbReference>
<dbReference type="Pfam" id="PF00098">
    <property type="entry name" value="zf-CCHC"/>
    <property type="match status" value="1"/>
</dbReference>
<dbReference type="RefSeq" id="XP_021287174.1">
    <property type="nucleotide sequence ID" value="XM_021431499.1"/>
</dbReference>
<feature type="region of interest" description="Disordered" evidence="2">
    <location>
        <begin position="28"/>
        <end position="66"/>
    </location>
</feature>